<dbReference type="PANTHER" id="PTHR34203:SF15">
    <property type="entry name" value="SLL1173 PROTEIN"/>
    <property type="match status" value="1"/>
</dbReference>
<dbReference type="GO" id="GO:0008168">
    <property type="term" value="F:methyltransferase activity"/>
    <property type="evidence" value="ECO:0007669"/>
    <property type="project" value="UniProtKB-KW"/>
</dbReference>
<dbReference type="InterPro" id="IPR052514">
    <property type="entry name" value="SAM-dependent_MTase"/>
</dbReference>
<dbReference type="PANTHER" id="PTHR34203">
    <property type="entry name" value="METHYLTRANSFERASE, FKBM FAMILY PROTEIN"/>
    <property type="match status" value="1"/>
</dbReference>
<evidence type="ECO:0000313" key="2">
    <source>
        <dbReference type="EMBL" id="AQQ60170.1"/>
    </source>
</evidence>
<evidence type="ECO:0000313" key="3">
    <source>
        <dbReference type="Proteomes" id="UP000188298"/>
    </source>
</evidence>
<organism evidence="2 3">
    <name type="scientific">Helicobacter bilis</name>
    <dbReference type="NCBI Taxonomy" id="37372"/>
    <lineage>
        <taxon>Bacteria</taxon>
        <taxon>Pseudomonadati</taxon>
        <taxon>Campylobacterota</taxon>
        <taxon>Epsilonproteobacteria</taxon>
        <taxon>Campylobacterales</taxon>
        <taxon>Helicobacteraceae</taxon>
        <taxon>Helicobacter</taxon>
    </lineage>
</organism>
<dbReference type="InterPro" id="IPR006342">
    <property type="entry name" value="FkbM_mtfrase"/>
</dbReference>
<dbReference type="Pfam" id="PF05050">
    <property type="entry name" value="Methyltransf_21"/>
    <property type="match status" value="1"/>
</dbReference>
<dbReference type="InterPro" id="IPR029063">
    <property type="entry name" value="SAM-dependent_MTases_sf"/>
</dbReference>
<dbReference type="Proteomes" id="UP000188298">
    <property type="component" value="Chromosome"/>
</dbReference>
<dbReference type="EMBL" id="CP019645">
    <property type="protein sequence ID" value="AQQ60170.1"/>
    <property type="molecule type" value="Genomic_DNA"/>
</dbReference>
<keyword evidence="2" id="KW-0808">Transferase</keyword>
<sequence>MGFLDTLKRNKPARKKDILKLIDFNKDYSELILRALADPNGLGKLDAMMHNAYMPRHYWEIFHQMYVYGNAYSNDGIAQREICIDCGGHIGVFTDVALHCGAIVYVFEPNKYLFAFLQNKYRDNPNVILHNQAVSNRNYQTQFLIDECGELSQGNRIVESVNHTQKSYEVEVIDLSQYIKEHILPKHNKISFLKLDVEGSEFDIMESLLGQDLHKYIGYIACETHERFFSDGEEKLAKLKQSIEEKSAKNVFLDWI</sequence>
<dbReference type="GO" id="GO:0032259">
    <property type="term" value="P:methylation"/>
    <property type="evidence" value="ECO:0007669"/>
    <property type="project" value="UniProtKB-KW"/>
</dbReference>
<reference evidence="2 3" key="1">
    <citation type="submission" date="2017-02" db="EMBL/GenBank/DDBJ databases">
        <title>Whole genome sequencing of Helicobacter bilis strain AAQJH.</title>
        <authorList>
            <person name="Conlan S."/>
            <person name="Thomas P.J."/>
            <person name="Mullikin J."/>
            <person name="Palmore T.N."/>
            <person name="Frank K.M."/>
            <person name="Segre J.A."/>
        </authorList>
    </citation>
    <scope>NUCLEOTIDE SEQUENCE [LARGE SCALE GENOMIC DNA]</scope>
    <source>
        <strain evidence="2 3">AAQJH</strain>
    </source>
</reference>
<dbReference type="RefSeq" id="WP_005218738.1">
    <property type="nucleotide sequence ID" value="NZ_CABKOK010000009.1"/>
</dbReference>
<keyword evidence="2" id="KW-0489">Methyltransferase</keyword>
<dbReference type="Gene3D" id="3.40.50.150">
    <property type="entry name" value="Vaccinia Virus protein VP39"/>
    <property type="match status" value="1"/>
</dbReference>
<gene>
    <name evidence="2" type="ORF">XJ32_08795</name>
</gene>
<dbReference type="NCBIfam" id="TIGR01444">
    <property type="entry name" value="fkbM_fam"/>
    <property type="match status" value="1"/>
</dbReference>
<protein>
    <submittedName>
        <fullName evidence="2">Methyltransferase</fullName>
    </submittedName>
</protein>
<accession>A0A1Q2LI64</accession>
<evidence type="ECO:0000259" key="1">
    <source>
        <dbReference type="Pfam" id="PF05050"/>
    </source>
</evidence>
<dbReference type="SUPFAM" id="SSF53335">
    <property type="entry name" value="S-adenosyl-L-methionine-dependent methyltransferases"/>
    <property type="match status" value="1"/>
</dbReference>
<dbReference type="KEGG" id="hbl:XJ32_08795"/>
<dbReference type="AlphaFoldDB" id="A0A1Q2LI64"/>
<proteinExistence type="predicted"/>
<feature type="domain" description="Methyltransferase FkbM" evidence="1">
    <location>
        <begin position="85"/>
        <end position="233"/>
    </location>
</feature>
<name>A0A1Q2LI64_9HELI</name>